<sequence length="115" mass="12177">MASQSAQTATANGRDKAVAASAADIEERMEKLRGDIVLLTEAVSSFGSAKSGQVKDRAAEKVDAMRAMSEDALDTLRAEFRNLEKGTRKQIQTNPLQAVAVAAGVGFLAALLLRK</sequence>
<feature type="region of interest" description="Disordered" evidence="1">
    <location>
        <begin position="1"/>
        <end position="20"/>
    </location>
</feature>
<dbReference type="RefSeq" id="WP_084081829.1">
    <property type="nucleotide sequence ID" value="NZ_FRBW01000001.1"/>
</dbReference>
<feature type="domain" description="DUF883" evidence="3">
    <location>
        <begin position="91"/>
        <end position="113"/>
    </location>
</feature>
<protein>
    <submittedName>
        <fullName evidence="4">Membrane-anchored ribosome-binding protein, inhibits growth in stationary phase, ElaB/YqjD/DUF883 family</fullName>
    </submittedName>
</protein>
<dbReference type="STRING" id="735517.SAMN05444272_1336"/>
<name>A0A1M7D1B3_9HYPH</name>
<proteinExistence type="predicted"/>
<dbReference type="AlphaFoldDB" id="A0A1M7D1B3"/>
<keyword evidence="2" id="KW-0812">Transmembrane</keyword>
<evidence type="ECO:0000256" key="1">
    <source>
        <dbReference type="SAM" id="MobiDB-lite"/>
    </source>
</evidence>
<keyword evidence="2" id="KW-1133">Transmembrane helix</keyword>
<dbReference type="Proteomes" id="UP000186002">
    <property type="component" value="Unassembled WGS sequence"/>
</dbReference>
<feature type="compositionally biased region" description="Polar residues" evidence="1">
    <location>
        <begin position="1"/>
        <end position="11"/>
    </location>
</feature>
<evidence type="ECO:0000256" key="2">
    <source>
        <dbReference type="SAM" id="Phobius"/>
    </source>
</evidence>
<evidence type="ECO:0000313" key="4">
    <source>
        <dbReference type="EMBL" id="SHL73193.1"/>
    </source>
</evidence>
<evidence type="ECO:0000259" key="3">
    <source>
        <dbReference type="Pfam" id="PF19029"/>
    </source>
</evidence>
<dbReference type="InterPro" id="IPR043605">
    <property type="entry name" value="DUF883_C"/>
</dbReference>
<evidence type="ECO:0000313" key="5">
    <source>
        <dbReference type="Proteomes" id="UP000186002"/>
    </source>
</evidence>
<reference evidence="4 5" key="1">
    <citation type="submission" date="2016-11" db="EMBL/GenBank/DDBJ databases">
        <authorList>
            <person name="Jaros S."/>
            <person name="Januszkiewicz K."/>
            <person name="Wedrychowicz H."/>
        </authorList>
    </citation>
    <scope>NUCLEOTIDE SEQUENCE [LARGE SCALE GENOMIC DNA]</scope>
    <source>
        <strain evidence="4 5">DSM 22153</strain>
    </source>
</reference>
<accession>A0A1M7D1B3</accession>
<gene>
    <name evidence="4" type="ORF">SAMN05444272_1336</name>
</gene>
<keyword evidence="5" id="KW-1185">Reference proteome</keyword>
<feature type="transmembrane region" description="Helical" evidence="2">
    <location>
        <begin position="95"/>
        <end position="113"/>
    </location>
</feature>
<dbReference type="Pfam" id="PF19029">
    <property type="entry name" value="DUF883_C"/>
    <property type="match status" value="1"/>
</dbReference>
<dbReference type="EMBL" id="FRBW01000001">
    <property type="protein sequence ID" value="SHL73193.1"/>
    <property type="molecule type" value="Genomic_DNA"/>
</dbReference>
<keyword evidence="2" id="KW-0472">Membrane</keyword>
<organism evidence="4 5">
    <name type="scientific">Roseibium suaedae</name>
    <dbReference type="NCBI Taxonomy" id="735517"/>
    <lineage>
        <taxon>Bacteria</taxon>
        <taxon>Pseudomonadati</taxon>
        <taxon>Pseudomonadota</taxon>
        <taxon>Alphaproteobacteria</taxon>
        <taxon>Hyphomicrobiales</taxon>
        <taxon>Stappiaceae</taxon>
        <taxon>Roseibium</taxon>
    </lineage>
</organism>